<dbReference type="Pfam" id="PF13517">
    <property type="entry name" value="FG-GAP_3"/>
    <property type="match status" value="1"/>
</dbReference>
<protein>
    <submittedName>
        <fullName evidence="2">VCBS repeat-containing protein</fullName>
    </submittedName>
</protein>
<dbReference type="RefSeq" id="WP_053166200.1">
    <property type="nucleotide sequence ID" value="NZ_CP051177.1"/>
</dbReference>
<dbReference type="Gene3D" id="2.130.10.130">
    <property type="entry name" value="Integrin alpha, N-terminal"/>
    <property type="match status" value="1"/>
</dbReference>
<dbReference type="EMBL" id="CP051177">
    <property type="protein sequence ID" value="QKX50899.1"/>
    <property type="molecule type" value="Genomic_DNA"/>
</dbReference>
<dbReference type="InterPro" id="IPR013517">
    <property type="entry name" value="FG-GAP"/>
</dbReference>
<evidence type="ECO:0000313" key="2">
    <source>
        <dbReference type="EMBL" id="QKX50899.1"/>
    </source>
</evidence>
<dbReference type="AlphaFoldDB" id="A0A7H8QAF6"/>
<name>A0A7H8QAF6_9BACL</name>
<gene>
    <name evidence="2" type="ORF">HF394_10075</name>
</gene>
<evidence type="ECO:0000313" key="3">
    <source>
        <dbReference type="Proteomes" id="UP000509222"/>
    </source>
</evidence>
<sequence>MNKKAKILVAALAVLIIAGASYFLFIKEQNHENERSETVSANNDYKLNGALLYEKDAWDSISPIKDHYAQTLAINANVEYIDTDSLNEEAIMDKDFIHMHDSIEEDSLDLNVIEEYLESGGVVLLNSDSTNESLNSLAGIKGISKTSLSKDNEVSMEIHDDHIESLSEIGYQFIEHNLEWGKGELSFNQIEVNEADILLEISEKPMVVKKDIGKGKILVLSNLFLDYDSYITGYDFKERKEDNPYYSFFNSTFNQKTVDGLLEYLSLEKYGVAFLKTQGPYGRPGLAWQNHYEVTDSIKHKEAIEWGELLKAENQVPTISLVRGAYNWGEWYGSLSFHENTGTDAKPVFVGEELDSFYSFGTKLRDTEGSTLTFGKLDTYRSYYEKFETDHRTYPQMIDGNNDGEYDLVVGTDSGGILYFRNENGKFQLEKPLYEGTVDLGTKLSIGLETEKNLEDGLFLVGNQEGSIFTLTGYNKAQKAFTEASPLEDRSGLPIQTDSMAAPAVGDLNDDGQADIVLGNRSGSLRIYLSTEDGYELSETIDESLGQNLAPGIGDYNSDGQNDILVGNHDGDIRILLNNGESDFTYQGTVETERKNIYGKNTIYTGKNTVPLIVDFNKDGVQDIVTGELSFSSVADITSEQFPYKKELKETVDYLQSNHLPILPHLYSHSYKDDALEKAEYARHREIFEELGIPWEHVGTNQHTWRVNVEHPEQTFNNQIDENVYYNFGFKTPNNPGDPSFVLNYLWPNLWMYKNGEGGSMALSTPSPMITMFPGVHRELALYDMPIIFFEHIENKVYDRELAPQLREMMDEINYIRENHNYVFLTEEQMAQAFINNIETDYQISIQSDKIVLNRDTSDVPEELTGLYKETNGIKAVFSKKTSPFYSNDLIQYTDGNQLFVGFLTDTVELSKSENDPHPFNILSSNSPVIVKGDAIKINNYGMKQVVVASDKPLSIQGEALDIKEKKNDAKPYTYEITHWGEPVDITISEEAK</sequence>
<dbReference type="SUPFAM" id="SSF69318">
    <property type="entry name" value="Integrin alpha N-terminal domain"/>
    <property type="match status" value="1"/>
</dbReference>
<dbReference type="InterPro" id="IPR028994">
    <property type="entry name" value="Integrin_alpha_N"/>
</dbReference>
<dbReference type="Proteomes" id="UP000509222">
    <property type="component" value="Chromosome"/>
</dbReference>
<keyword evidence="1" id="KW-0732">Signal</keyword>
<dbReference type="PANTHER" id="PTHR44103">
    <property type="entry name" value="PROPROTEIN CONVERTASE P"/>
    <property type="match status" value="1"/>
</dbReference>
<keyword evidence="3" id="KW-1185">Reference proteome</keyword>
<dbReference type="PANTHER" id="PTHR44103:SF1">
    <property type="entry name" value="PROPROTEIN CONVERTASE P"/>
    <property type="match status" value="1"/>
</dbReference>
<proteinExistence type="predicted"/>
<organism evidence="2 3">
    <name type="scientific">Planococcus glaciei</name>
    <dbReference type="NCBI Taxonomy" id="459472"/>
    <lineage>
        <taxon>Bacteria</taxon>
        <taxon>Bacillati</taxon>
        <taxon>Bacillota</taxon>
        <taxon>Bacilli</taxon>
        <taxon>Bacillales</taxon>
        <taxon>Caryophanaceae</taxon>
        <taxon>Planococcus</taxon>
    </lineage>
</organism>
<evidence type="ECO:0000256" key="1">
    <source>
        <dbReference type="ARBA" id="ARBA00022729"/>
    </source>
</evidence>
<accession>A0A7H8QAF6</accession>
<reference evidence="3" key="1">
    <citation type="submission" date="2020-06" db="EMBL/GenBank/DDBJ databases">
        <title>Isolation of Planomicrobium glaciei.</title>
        <authorList>
            <person name="Malisova L."/>
            <person name="Safrankova R."/>
            <person name="Jakubu V."/>
            <person name="Spanelova P."/>
        </authorList>
    </citation>
    <scope>NUCLEOTIDE SEQUENCE [LARGE SCALE GENOMIC DNA]</scope>
    <source>
        <strain evidence="3">NRL-ATB46093</strain>
    </source>
</reference>